<dbReference type="FunFam" id="1.20.120.1770:FF:000001">
    <property type="entry name" value="Cytochrome b reductase 1"/>
    <property type="match status" value="1"/>
</dbReference>
<keyword evidence="9" id="KW-0408">Iron</keyword>
<proteinExistence type="predicted"/>
<evidence type="ECO:0000256" key="5">
    <source>
        <dbReference type="ARBA" id="ARBA00022692"/>
    </source>
</evidence>
<keyword evidence="6" id="KW-0479">Metal-binding</keyword>
<keyword evidence="4" id="KW-0349">Heme</keyword>
<evidence type="ECO:0000256" key="11">
    <source>
        <dbReference type="SAM" id="Phobius"/>
    </source>
</evidence>
<feature type="transmembrane region" description="Helical" evidence="11">
    <location>
        <begin position="48"/>
        <end position="68"/>
    </location>
</feature>
<feature type="transmembrane region" description="Helical" evidence="11">
    <location>
        <begin position="159"/>
        <end position="180"/>
    </location>
</feature>
<feature type="transmembrane region" description="Helical" evidence="11">
    <location>
        <begin position="120"/>
        <end position="139"/>
    </location>
</feature>
<evidence type="ECO:0000256" key="2">
    <source>
        <dbReference type="ARBA" id="ARBA00004141"/>
    </source>
</evidence>
<evidence type="ECO:0000313" key="13">
    <source>
        <dbReference type="EMBL" id="CAI6364908.1"/>
    </source>
</evidence>
<dbReference type="PROSITE" id="PS50939">
    <property type="entry name" value="CYTOCHROME_B561"/>
    <property type="match status" value="1"/>
</dbReference>
<dbReference type="InterPro" id="IPR006593">
    <property type="entry name" value="Cyt_b561/ferric_Rdtase_TM"/>
</dbReference>
<dbReference type="InterPro" id="IPR043205">
    <property type="entry name" value="CYB561/CYBRD1-like"/>
</dbReference>
<evidence type="ECO:0000256" key="6">
    <source>
        <dbReference type="ARBA" id="ARBA00022723"/>
    </source>
</evidence>
<dbReference type="Proteomes" id="UP001160148">
    <property type="component" value="Unassembled WGS sequence"/>
</dbReference>
<evidence type="ECO:0000256" key="8">
    <source>
        <dbReference type="ARBA" id="ARBA00022989"/>
    </source>
</evidence>
<dbReference type="GO" id="GO:0016491">
    <property type="term" value="F:oxidoreductase activity"/>
    <property type="evidence" value="ECO:0007669"/>
    <property type="project" value="InterPro"/>
</dbReference>
<dbReference type="PANTHER" id="PTHR10106">
    <property type="entry name" value="CYTOCHROME B561-RELATED"/>
    <property type="match status" value="1"/>
</dbReference>
<keyword evidence="7" id="KW-0249">Electron transport</keyword>
<evidence type="ECO:0000256" key="10">
    <source>
        <dbReference type="ARBA" id="ARBA00023136"/>
    </source>
</evidence>
<dbReference type="EMBL" id="CARXXK010000004">
    <property type="protein sequence ID" value="CAI6364908.1"/>
    <property type="molecule type" value="Genomic_DNA"/>
</dbReference>
<evidence type="ECO:0000256" key="1">
    <source>
        <dbReference type="ARBA" id="ARBA00001970"/>
    </source>
</evidence>
<evidence type="ECO:0000256" key="4">
    <source>
        <dbReference type="ARBA" id="ARBA00022617"/>
    </source>
</evidence>
<dbReference type="GO" id="GO:0046872">
    <property type="term" value="F:metal ion binding"/>
    <property type="evidence" value="ECO:0007669"/>
    <property type="project" value="UniProtKB-KW"/>
</dbReference>
<evidence type="ECO:0000313" key="14">
    <source>
        <dbReference type="Proteomes" id="UP001160148"/>
    </source>
</evidence>
<keyword evidence="10 11" id="KW-0472">Membrane</keyword>
<evidence type="ECO:0000256" key="3">
    <source>
        <dbReference type="ARBA" id="ARBA00022448"/>
    </source>
</evidence>
<feature type="transmembrane region" description="Helical" evidence="11">
    <location>
        <begin position="192"/>
        <end position="214"/>
    </location>
</feature>
<keyword evidence="3" id="KW-0813">Transport</keyword>
<dbReference type="GO" id="GO:0016020">
    <property type="term" value="C:membrane"/>
    <property type="evidence" value="ECO:0007669"/>
    <property type="project" value="UniProtKB-SubCell"/>
</dbReference>
<accession>A0AAV0XAB0</accession>
<evidence type="ECO:0000259" key="12">
    <source>
        <dbReference type="PROSITE" id="PS50939"/>
    </source>
</evidence>
<feature type="domain" description="Cytochrome b561" evidence="12">
    <location>
        <begin position="51"/>
        <end position="255"/>
    </location>
</feature>
<keyword evidence="5 11" id="KW-0812">Transmembrane</keyword>
<feature type="transmembrane region" description="Helical" evidence="11">
    <location>
        <begin position="234"/>
        <end position="254"/>
    </location>
</feature>
<dbReference type="Gene3D" id="1.20.120.1770">
    <property type="match status" value="1"/>
</dbReference>
<dbReference type="Pfam" id="PF03188">
    <property type="entry name" value="Cytochrom_B561"/>
    <property type="match status" value="1"/>
</dbReference>
<gene>
    <name evidence="13" type="ORF">MEUPH1_LOCUS19683</name>
</gene>
<evidence type="ECO:0000256" key="7">
    <source>
        <dbReference type="ARBA" id="ARBA00022982"/>
    </source>
</evidence>
<keyword evidence="8 11" id="KW-1133">Transmembrane helix</keyword>
<comment type="subcellular location">
    <subcellularLocation>
        <location evidence="2">Membrane</location>
        <topology evidence="2">Multi-pass membrane protein</topology>
    </subcellularLocation>
</comment>
<protein>
    <recommendedName>
        <fullName evidence="12">Cytochrome b561 domain-containing protein</fullName>
    </recommendedName>
</protein>
<dbReference type="AlphaFoldDB" id="A0AAV0XAB0"/>
<comment type="cofactor">
    <cofactor evidence="1">
        <name>heme b</name>
        <dbReference type="ChEBI" id="CHEBI:60344"/>
    </cofactor>
</comment>
<dbReference type="SMART" id="SM00665">
    <property type="entry name" value="B561"/>
    <property type="match status" value="1"/>
</dbReference>
<keyword evidence="14" id="KW-1185">Reference proteome</keyword>
<reference evidence="13 14" key="1">
    <citation type="submission" date="2023-01" db="EMBL/GenBank/DDBJ databases">
        <authorList>
            <person name="Whitehead M."/>
        </authorList>
    </citation>
    <scope>NUCLEOTIDE SEQUENCE [LARGE SCALE GENOMIC DNA]</scope>
</reference>
<name>A0AAV0XAB0_9HEMI</name>
<feature type="transmembrane region" description="Helical" evidence="11">
    <location>
        <begin position="88"/>
        <end position="108"/>
    </location>
</feature>
<comment type="caution">
    <text evidence="13">The sequence shown here is derived from an EMBL/GenBank/DDBJ whole genome shotgun (WGS) entry which is preliminary data.</text>
</comment>
<evidence type="ECO:0000256" key="9">
    <source>
        <dbReference type="ARBA" id="ARBA00023004"/>
    </source>
</evidence>
<organism evidence="13 14">
    <name type="scientific">Macrosiphum euphorbiae</name>
    <name type="common">potato aphid</name>
    <dbReference type="NCBI Taxonomy" id="13131"/>
    <lineage>
        <taxon>Eukaryota</taxon>
        <taxon>Metazoa</taxon>
        <taxon>Ecdysozoa</taxon>
        <taxon>Arthropoda</taxon>
        <taxon>Hexapoda</taxon>
        <taxon>Insecta</taxon>
        <taxon>Pterygota</taxon>
        <taxon>Neoptera</taxon>
        <taxon>Paraneoptera</taxon>
        <taxon>Hemiptera</taxon>
        <taxon>Sternorrhyncha</taxon>
        <taxon>Aphidomorpha</taxon>
        <taxon>Aphidoidea</taxon>
        <taxon>Aphididae</taxon>
        <taxon>Macrosiphini</taxon>
        <taxon>Macrosiphum</taxon>
    </lineage>
</organism>
<sequence>MTRKRLRITPELENNRIEEAVTLNNMTEQNRSNTQSQNYSHAGSYSSLYTICQIVGLLLVFSVFYWIITFRGGFGFTEAQIIFNWHPLFMTIGFIYLFANSILHYRTFRNLKKRDLKNHHAIIHGCIIVLVLLAGWASFASHMYSNPPIPDLYSLHSWLGVVTISMFLSQFVSGFVSFLFPGIAAQYREAIMPYHIFFGIFNFILAIATAVLGFSEKLIFALKDTYRTYPKEGLFGNFLGLLCVFYGGLVVFMVTKPEFKRQPKPEDGVLLTGALE</sequence>
<dbReference type="PANTHER" id="PTHR10106:SF0">
    <property type="entry name" value="LD36721P"/>
    <property type="match status" value="1"/>
</dbReference>